<proteinExistence type="inferred from homology"/>
<dbReference type="PROSITE" id="PS00061">
    <property type="entry name" value="ADH_SHORT"/>
    <property type="match status" value="1"/>
</dbReference>
<evidence type="ECO:0000313" key="5">
    <source>
        <dbReference type="EMBL" id="JAT77361.1"/>
    </source>
</evidence>
<evidence type="ECO:0000256" key="1">
    <source>
        <dbReference type="ARBA" id="ARBA00006484"/>
    </source>
</evidence>
<dbReference type="SUPFAM" id="SSF51735">
    <property type="entry name" value="NAD(P)-binding Rossmann-fold domains"/>
    <property type="match status" value="1"/>
</dbReference>
<dbReference type="PRINTS" id="PR00081">
    <property type="entry name" value="GDHRDH"/>
</dbReference>
<keyword evidence="2" id="KW-0560">Oxidoreductase</keyword>
<dbReference type="EMBL" id="GDKF01001261">
    <property type="protein sequence ID" value="JAT77361.1"/>
    <property type="molecule type" value="Transcribed_RNA"/>
</dbReference>
<dbReference type="PANTHER" id="PTHR48107:SF16">
    <property type="entry name" value="NADPH-DEPENDENT ALDEHYDE REDUCTASE 1, CHLOROPLASTIC"/>
    <property type="match status" value="1"/>
</dbReference>
<protein>
    <recommendedName>
        <fullName evidence="4">Ketoreductase domain-containing protein</fullName>
    </recommendedName>
</protein>
<dbReference type="Gene3D" id="3.40.50.720">
    <property type="entry name" value="NAD(P)-binding Rossmann-like Domain"/>
    <property type="match status" value="1"/>
</dbReference>
<gene>
    <name evidence="5" type="ORF">g.60080</name>
</gene>
<feature type="compositionally biased region" description="Basic and acidic residues" evidence="3">
    <location>
        <begin position="1"/>
        <end position="11"/>
    </location>
</feature>
<sequence>GKVRRIGREWDGSCPPPASGQEAGEIPRHIARWPGKRGRAMSRYLFGVTARTCLQVPLRSRPCSSRHHRTVTRAMSGDNSKKPEGMATKGFPVGPEIKDSAQDSHNQPGLQKGMKDQPHSTDLPYQPGNDDVLSFRPYKGAEKLKDKVCIVTGGDSGIGRSIAAMFARESAKSVTIVYLEKEQEDAEQTKELIEAEGVEALLIAQDLSTGEEAARSVVQKVVDRFGRVDVLVNNASMQHKLSSIEDTDAEYLESTFKTNVFAMFYLAKHVLPHMARGSTIVNSTSVTAYYGSASLLEYSSTKGAIVAFTRSLSLQLAPKGIRVNAVAPGPIITPLNPATREQDNLDGWYNKIPALGRLGQPSEMGPAYVYLASNDSSYMSGQVLHPNGGTIVNG</sequence>
<dbReference type="SMART" id="SM00822">
    <property type="entry name" value="PKS_KR"/>
    <property type="match status" value="1"/>
</dbReference>
<dbReference type="InterPro" id="IPR057326">
    <property type="entry name" value="KR_dom"/>
</dbReference>
<feature type="domain" description="Ketoreductase" evidence="4">
    <location>
        <begin position="147"/>
        <end position="351"/>
    </location>
</feature>
<dbReference type="PRINTS" id="PR00080">
    <property type="entry name" value="SDRFAMILY"/>
</dbReference>
<comment type="similarity">
    <text evidence="1">Belongs to the short-chain dehydrogenases/reductases (SDR) family.</text>
</comment>
<evidence type="ECO:0000256" key="3">
    <source>
        <dbReference type="SAM" id="MobiDB-lite"/>
    </source>
</evidence>
<dbReference type="Pfam" id="PF13561">
    <property type="entry name" value="adh_short_C2"/>
    <property type="match status" value="1"/>
</dbReference>
<feature type="region of interest" description="Disordered" evidence="3">
    <location>
        <begin position="1"/>
        <end position="25"/>
    </location>
</feature>
<dbReference type="GO" id="GO:0016614">
    <property type="term" value="F:oxidoreductase activity, acting on CH-OH group of donors"/>
    <property type="evidence" value="ECO:0007669"/>
    <property type="project" value="UniProtKB-ARBA"/>
</dbReference>
<dbReference type="InterPro" id="IPR002347">
    <property type="entry name" value="SDR_fam"/>
</dbReference>
<evidence type="ECO:0000259" key="4">
    <source>
        <dbReference type="SMART" id="SM00822"/>
    </source>
</evidence>
<accession>A0A1D2AE43</accession>
<feature type="non-terminal residue" evidence="5">
    <location>
        <position position="1"/>
    </location>
</feature>
<organism evidence="5">
    <name type="scientific">Auxenochlorella protothecoides</name>
    <name type="common">Green microalga</name>
    <name type="synonym">Chlorella protothecoides</name>
    <dbReference type="NCBI Taxonomy" id="3075"/>
    <lineage>
        <taxon>Eukaryota</taxon>
        <taxon>Viridiplantae</taxon>
        <taxon>Chlorophyta</taxon>
        <taxon>core chlorophytes</taxon>
        <taxon>Trebouxiophyceae</taxon>
        <taxon>Chlorellales</taxon>
        <taxon>Chlorellaceae</taxon>
        <taxon>Auxenochlorella</taxon>
    </lineage>
</organism>
<dbReference type="InterPro" id="IPR020904">
    <property type="entry name" value="Sc_DH/Rdtase_CS"/>
</dbReference>
<evidence type="ECO:0000256" key="2">
    <source>
        <dbReference type="ARBA" id="ARBA00023002"/>
    </source>
</evidence>
<dbReference type="AlphaFoldDB" id="A0A1D2AE43"/>
<dbReference type="FunFam" id="3.40.50.720:FF:000084">
    <property type="entry name" value="Short-chain dehydrogenase reductase"/>
    <property type="match status" value="1"/>
</dbReference>
<feature type="region of interest" description="Disordered" evidence="3">
    <location>
        <begin position="64"/>
        <end position="129"/>
    </location>
</feature>
<dbReference type="PANTHER" id="PTHR48107">
    <property type="entry name" value="NADPH-DEPENDENT ALDEHYDE REDUCTASE-LIKE PROTEIN, CHLOROPLASTIC-RELATED"/>
    <property type="match status" value="1"/>
</dbReference>
<name>A0A1D2AE43_AUXPR</name>
<dbReference type="InterPro" id="IPR036291">
    <property type="entry name" value="NAD(P)-bd_dom_sf"/>
</dbReference>
<reference evidence="5" key="1">
    <citation type="submission" date="2015-08" db="EMBL/GenBank/DDBJ databases">
        <authorList>
            <person name="Babu N.S."/>
            <person name="Beckwith C.J."/>
            <person name="Beseler K.G."/>
            <person name="Brison A."/>
            <person name="Carone J.V."/>
            <person name="Caskin T.P."/>
            <person name="Diamond M."/>
            <person name="Durham M.E."/>
            <person name="Foxe J.M."/>
            <person name="Go M."/>
            <person name="Henderson B.A."/>
            <person name="Jones I.B."/>
            <person name="McGettigan J.A."/>
            <person name="Micheletti S.J."/>
            <person name="Nasrallah M.E."/>
            <person name="Ortiz D."/>
            <person name="Piller C.R."/>
            <person name="Privatt S.R."/>
            <person name="Schneider S.L."/>
            <person name="Sharp S."/>
            <person name="Smith T.C."/>
            <person name="Stanton J.D."/>
            <person name="Ullery H.E."/>
            <person name="Wilson R.J."/>
            <person name="Serrano M.G."/>
            <person name="Buck G."/>
            <person name="Lee V."/>
            <person name="Wang Y."/>
            <person name="Carvalho R."/>
            <person name="Voegtly L."/>
            <person name="Shi R."/>
            <person name="Duckworth R."/>
            <person name="Johnson A."/>
            <person name="Loviza R."/>
            <person name="Walstead R."/>
            <person name="Shah Z."/>
            <person name="Kiflezghi M."/>
            <person name="Wade K."/>
            <person name="Ball S.L."/>
            <person name="Bradley K.W."/>
            <person name="Asai D.J."/>
            <person name="Bowman C.A."/>
            <person name="Russell D.A."/>
            <person name="Pope W.H."/>
            <person name="Jacobs-Sera D."/>
            <person name="Hendrix R.W."/>
            <person name="Hatfull G.F."/>
        </authorList>
    </citation>
    <scope>NUCLEOTIDE SEQUENCE</scope>
</reference>